<accession>A0A1R3KK33</accession>
<name>A0A1R3KK33_COCAP</name>
<comment type="caution">
    <text evidence="1">The sequence shown here is derived from an EMBL/GenBank/DDBJ whole genome shotgun (WGS) entry which is preliminary data.</text>
</comment>
<dbReference type="Proteomes" id="UP000188268">
    <property type="component" value="Unassembled WGS sequence"/>
</dbReference>
<evidence type="ECO:0000313" key="1">
    <source>
        <dbReference type="EMBL" id="OMP07419.1"/>
    </source>
</evidence>
<dbReference type="AlphaFoldDB" id="A0A1R3KK33"/>
<protein>
    <submittedName>
        <fullName evidence="1">Uncharacterized protein</fullName>
    </submittedName>
</protein>
<dbReference type="EMBL" id="AWWV01004446">
    <property type="protein sequence ID" value="OMP07419.1"/>
    <property type="molecule type" value="Genomic_DNA"/>
</dbReference>
<sequence>MGGRSRGFCFGSRGFCFDLSKKPKPTYISINSPFLFQRWCQQQRKFHRKHHHSGYHGSLPLALGSMFV</sequence>
<dbReference type="Gramene" id="OMP07419">
    <property type="protein sequence ID" value="OMP07419"/>
    <property type="gene ID" value="CCACVL1_01306"/>
</dbReference>
<evidence type="ECO:0000313" key="2">
    <source>
        <dbReference type="Proteomes" id="UP000188268"/>
    </source>
</evidence>
<proteinExistence type="predicted"/>
<keyword evidence="2" id="KW-1185">Reference proteome</keyword>
<organism evidence="1 2">
    <name type="scientific">Corchorus capsularis</name>
    <name type="common">Jute</name>
    <dbReference type="NCBI Taxonomy" id="210143"/>
    <lineage>
        <taxon>Eukaryota</taxon>
        <taxon>Viridiplantae</taxon>
        <taxon>Streptophyta</taxon>
        <taxon>Embryophyta</taxon>
        <taxon>Tracheophyta</taxon>
        <taxon>Spermatophyta</taxon>
        <taxon>Magnoliopsida</taxon>
        <taxon>eudicotyledons</taxon>
        <taxon>Gunneridae</taxon>
        <taxon>Pentapetalae</taxon>
        <taxon>rosids</taxon>
        <taxon>malvids</taxon>
        <taxon>Malvales</taxon>
        <taxon>Malvaceae</taxon>
        <taxon>Grewioideae</taxon>
        <taxon>Apeibeae</taxon>
        <taxon>Corchorus</taxon>
    </lineage>
</organism>
<reference evidence="1 2" key="1">
    <citation type="submission" date="2013-09" db="EMBL/GenBank/DDBJ databases">
        <title>Corchorus capsularis genome sequencing.</title>
        <authorList>
            <person name="Alam M."/>
            <person name="Haque M.S."/>
            <person name="Islam M.S."/>
            <person name="Emdad E.M."/>
            <person name="Islam M.M."/>
            <person name="Ahmed B."/>
            <person name="Halim A."/>
            <person name="Hossen Q.M.M."/>
            <person name="Hossain M.Z."/>
            <person name="Ahmed R."/>
            <person name="Khan M.M."/>
            <person name="Islam R."/>
            <person name="Rashid M.M."/>
            <person name="Khan S.A."/>
            <person name="Rahman M.S."/>
            <person name="Alam M."/>
        </authorList>
    </citation>
    <scope>NUCLEOTIDE SEQUENCE [LARGE SCALE GENOMIC DNA]</scope>
    <source>
        <strain evidence="2">cv. CVL-1</strain>
        <tissue evidence="1">Whole seedling</tissue>
    </source>
</reference>
<gene>
    <name evidence="1" type="ORF">CCACVL1_01306</name>
</gene>